<dbReference type="Pfam" id="PF20069">
    <property type="entry name" value="DUF6465"/>
    <property type="match status" value="1"/>
</dbReference>
<organism evidence="2 3">
    <name type="scientific">Fusibacillus kribbianus</name>
    <dbReference type="NCBI Taxonomy" id="3044208"/>
    <lineage>
        <taxon>Bacteria</taxon>
        <taxon>Bacillati</taxon>
        <taxon>Bacillota</taxon>
        <taxon>Clostridia</taxon>
        <taxon>Lachnospirales</taxon>
        <taxon>Lachnospiraceae</taxon>
        <taxon>Fusibacillus</taxon>
    </lineage>
</organism>
<name>A0AAP4BD19_9FIRM</name>
<evidence type="ECO:0000313" key="2">
    <source>
        <dbReference type="EMBL" id="MDI9242993.1"/>
    </source>
</evidence>
<evidence type="ECO:0000313" key="3">
    <source>
        <dbReference type="Proteomes" id="UP001300383"/>
    </source>
</evidence>
<feature type="region of interest" description="Disordered" evidence="1">
    <location>
        <begin position="35"/>
        <end position="69"/>
    </location>
</feature>
<reference evidence="2 3" key="1">
    <citation type="submission" date="2023-05" db="EMBL/GenBank/DDBJ databases">
        <title>[ruminococcus] sp. nov., isolated from a pig farm feces dump.</title>
        <authorList>
            <person name="Chang Y.-H."/>
        </authorList>
    </citation>
    <scope>NUCLEOTIDE SEQUENCE [LARGE SCALE GENOMIC DNA]</scope>
    <source>
        <strain evidence="2 3">YH-rum2234</strain>
    </source>
</reference>
<dbReference type="AlphaFoldDB" id="A0AAP4BD19"/>
<dbReference type="RefSeq" id="WP_283231428.1">
    <property type="nucleotide sequence ID" value="NZ_JASGBQ010000023.1"/>
</dbReference>
<accession>A0AAP4BD19</accession>
<gene>
    <name evidence="2" type="ORF">QJ036_11010</name>
</gene>
<feature type="compositionally biased region" description="Low complexity" evidence="1">
    <location>
        <begin position="35"/>
        <end position="54"/>
    </location>
</feature>
<dbReference type="Proteomes" id="UP001300383">
    <property type="component" value="Unassembled WGS sequence"/>
</dbReference>
<comment type="caution">
    <text evidence="2">The sequence shown here is derived from an EMBL/GenBank/DDBJ whole genome shotgun (WGS) entry which is preliminary data.</text>
</comment>
<proteinExistence type="predicted"/>
<keyword evidence="3" id="KW-1185">Reference proteome</keyword>
<evidence type="ECO:0000256" key="1">
    <source>
        <dbReference type="SAM" id="MobiDB-lite"/>
    </source>
</evidence>
<dbReference type="InterPro" id="IPR046313">
    <property type="entry name" value="DUF6465"/>
</dbReference>
<sequence>MARRKTQTTAKAAAAVVKEAAKAETVKTAAAPAEEAAVKEAPVAEAPAKEAAPAAEKKAEAKKPAKKQEIKTTVSVQYLGKDISDKDMVALVKKQWTASKHKISEIKTMELYVKVEENTVYYVINGTEKGSVEI</sequence>
<feature type="compositionally biased region" description="Basic and acidic residues" evidence="1">
    <location>
        <begin position="55"/>
        <end position="69"/>
    </location>
</feature>
<protein>
    <submittedName>
        <fullName evidence="2">DUF6465 family protein</fullName>
    </submittedName>
</protein>
<dbReference type="EMBL" id="JASGBQ010000023">
    <property type="protein sequence ID" value="MDI9242993.1"/>
    <property type="molecule type" value="Genomic_DNA"/>
</dbReference>